<comment type="caution">
    <text evidence="1">The sequence shown here is derived from an EMBL/GenBank/DDBJ whole genome shotgun (WGS) entry which is preliminary data.</text>
</comment>
<protein>
    <recommendedName>
        <fullName evidence="3">Retrotransposon gag domain-containing protein</fullName>
    </recommendedName>
</protein>
<dbReference type="Proteomes" id="UP001630127">
    <property type="component" value="Unassembled WGS sequence"/>
</dbReference>
<evidence type="ECO:0008006" key="3">
    <source>
        <dbReference type="Google" id="ProtNLM"/>
    </source>
</evidence>
<dbReference type="Pfam" id="PF14223">
    <property type="entry name" value="Retrotran_gag_2"/>
    <property type="match status" value="1"/>
</dbReference>
<organism evidence="1 2">
    <name type="scientific">Cinchona calisaya</name>
    <dbReference type="NCBI Taxonomy" id="153742"/>
    <lineage>
        <taxon>Eukaryota</taxon>
        <taxon>Viridiplantae</taxon>
        <taxon>Streptophyta</taxon>
        <taxon>Embryophyta</taxon>
        <taxon>Tracheophyta</taxon>
        <taxon>Spermatophyta</taxon>
        <taxon>Magnoliopsida</taxon>
        <taxon>eudicotyledons</taxon>
        <taxon>Gunneridae</taxon>
        <taxon>Pentapetalae</taxon>
        <taxon>asterids</taxon>
        <taxon>lamiids</taxon>
        <taxon>Gentianales</taxon>
        <taxon>Rubiaceae</taxon>
        <taxon>Cinchonoideae</taxon>
        <taxon>Cinchoneae</taxon>
        <taxon>Cinchona</taxon>
    </lineage>
</organism>
<dbReference type="PANTHER" id="PTHR35317:SF43">
    <property type="entry name" value="TRANSMEMBRANE PROTEIN"/>
    <property type="match status" value="1"/>
</dbReference>
<keyword evidence="2" id="KW-1185">Reference proteome</keyword>
<evidence type="ECO:0000313" key="1">
    <source>
        <dbReference type="EMBL" id="KAL3521489.1"/>
    </source>
</evidence>
<reference evidence="1 2" key="1">
    <citation type="submission" date="2024-11" db="EMBL/GenBank/DDBJ databases">
        <title>A near-complete genome assembly of Cinchona calisaya.</title>
        <authorList>
            <person name="Lian D.C."/>
            <person name="Zhao X.W."/>
            <person name="Wei L."/>
        </authorList>
    </citation>
    <scope>NUCLEOTIDE SEQUENCE [LARGE SCALE GENOMIC DNA]</scope>
    <source>
        <tissue evidence="1">Nenye</tissue>
    </source>
</reference>
<evidence type="ECO:0000313" key="2">
    <source>
        <dbReference type="Proteomes" id="UP001630127"/>
    </source>
</evidence>
<dbReference type="PANTHER" id="PTHR35317">
    <property type="entry name" value="OS04G0629600 PROTEIN"/>
    <property type="match status" value="1"/>
</dbReference>
<gene>
    <name evidence="1" type="ORF">ACH5RR_019638</name>
</gene>
<sequence length="114" mass="13204">MSLMIMKRAISETFRGDVSEKATAKEFLIEIEKRFVKNDKVETNTILSNLISMRYKGKRNIREYILEMSHLTSKLKALKSELSKDLLVYLVLSLFLHNSVNLRSVITVKRINGL</sequence>
<dbReference type="EMBL" id="JBJUIK010000008">
    <property type="protein sequence ID" value="KAL3521489.1"/>
    <property type="molecule type" value="Genomic_DNA"/>
</dbReference>
<dbReference type="AlphaFoldDB" id="A0ABD2ZPY0"/>
<proteinExistence type="predicted"/>
<name>A0ABD2ZPY0_9GENT</name>
<accession>A0ABD2ZPY0</accession>